<dbReference type="SUPFAM" id="SSF53474">
    <property type="entry name" value="alpha/beta-Hydrolases"/>
    <property type="match status" value="1"/>
</dbReference>
<dbReference type="Gene3D" id="3.30.300.30">
    <property type="match status" value="1"/>
</dbReference>
<dbReference type="Pfam" id="PF00501">
    <property type="entry name" value="AMP-binding"/>
    <property type="match status" value="1"/>
</dbReference>
<dbReference type="Proteomes" id="UP000467305">
    <property type="component" value="Unassembled WGS sequence"/>
</dbReference>
<keyword evidence="2" id="KW-0597">Phosphoprotein</keyword>
<dbReference type="PROSITE" id="PS50075">
    <property type="entry name" value="CARRIER"/>
    <property type="match status" value="1"/>
</dbReference>
<dbReference type="InterPro" id="IPR045851">
    <property type="entry name" value="AMP-bd_C_sf"/>
</dbReference>
<dbReference type="GO" id="GO:0005737">
    <property type="term" value="C:cytoplasm"/>
    <property type="evidence" value="ECO:0007669"/>
    <property type="project" value="TreeGrafter"/>
</dbReference>
<dbReference type="PANTHER" id="PTHR45527:SF1">
    <property type="entry name" value="FATTY ACID SYNTHASE"/>
    <property type="match status" value="1"/>
</dbReference>
<dbReference type="SMART" id="SM00823">
    <property type="entry name" value="PKS_PP"/>
    <property type="match status" value="1"/>
</dbReference>
<evidence type="ECO:0000313" key="4">
    <source>
        <dbReference type="EMBL" id="KAB1158713.1"/>
    </source>
</evidence>
<dbReference type="Pfam" id="PF00550">
    <property type="entry name" value="PP-binding"/>
    <property type="match status" value="1"/>
</dbReference>
<dbReference type="RefSeq" id="WP_150899680.1">
    <property type="nucleotide sequence ID" value="NZ_WAAU01000012.1"/>
</dbReference>
<dbReference type="CDD" id="cd05930">
    <property type="entry name" value="A_NRPS"/>
    <property type="match status" value="1"/>
</dbReference>
<dbReference type="InterPro" id="IPR029058">
    <property type="entry name" value="AB_hydrolase_fold"/>
</dbReference>
<feature type="non-terminal residue" evidence="4">
    <location>
        <position position="1"/>
    </location>
</feature>
<dbReference type="Gene3D" id="3.40.50.980">
    <property type="match status" value="2"/>
</dbReference>
<evidence type="ECO:0000259" key="3">
    <source>
        <dbReference type="PROSITE" id="PS50075"/>
    </source>
</evidence>
<dbReference type="AlphaFoldDB" id="A0A7J5AMH8"/>
<dbReference type="Gene3D" id="2.30.38.10">
    <property type="entry name" value="Luciferase, Domain 3"/>
    <property type="match status" value="1"/>
</dbReference>
<proteinExistence type="predicted"/>
<dbReference type="Gene3D" id="1.10.1200.10">
    <property type="entry name" value="ACP-like"/>
    <property type="match status" value="1"/>
</dbReference>
<dbReference type="PANTHER" id="PTHR45527">
    <property type="entry name" value="NONRIBOSOMAL PEPTIDE SYNTHETASE"/>
    <property type="match status" value="1"/>
</dbReference>
<dbReference type="InterPro" id="IPR036736">
    <property type="entry name" value="ACP-like_sf"/>
</dbReference>
<evidence type="ECO:0000313" key="5">
    <source>
        <dbReference type="Proteomes" id="UP000467305"/>
    </source>
</evidence>
<comment type="caution">
    <text evidence="4">The sequence shown here is derived from an EMBL/GenBank/DDBJ whole genome shotgun (WGS) entry which is preliminary data.</text>
</comment>
<keyword evidence="1" id="KW-0596">Phosphopantetheine</keyword>
<evidence type="ECO:0000256" key="2">
    <source>
        <dbReference type="ARBA" id="ARBA00022553"/>
    </source>
</evidence>
<reference evidence="4 5" key="1">
    <citation type="submission" date="2019-09" db="EMBL/GenBank/DDBJ databases">
        <authorList>
            <person name="Cao W.R."/>
        </authorList>
    </citation>
    <scope>NUCLEOTIDE SEQUENCE [LARGE SCALE GENOMIC DNA]</scope>
    <source>
        <strain evidence="5">a4</strain>
    </source>
</reference>
<dbReference type="InterPro" id="IPR020806">
    <property type="entry name" value="PKS_PP-bd"/>
</dbReference>
<dbReference type="InterPro" id="IPR020845">
    <property type="entry name" value="AMP-binding_CS"/>
</dbReference>
<dbReference type="InterPro" id="IPR010071">
    <property type="entry name" value="AA_adenyl_dom"/>
</dbReference>
<accession>A0A7J5AMH8</accession>
<dbReference type="InterPro" id="IPR009081">
    <property type="entry name" value="PP-bd_ACP"/>
</dbReference>
<dbReference type="Gene3D" id="3.40.50.1820">
    <property type="entry name" value="alpha/beta hydrolase"/>
    <property type="match status" value="1"/>
</dbReference>
<protein>
    <submittedName>
        <fullName evidence="4">Amino acid adenylation domain-containing protein</fullName>
    </submittedName>
</protein>
<dbReference type="InterPro" id="IPR001031">
    <property type="entry name" value="Thioesterase"/>
</dbReference>
<dbReference type="PROSITE" id="PS00455">
    <property type="entry name" value="AMP_BINDING"/>
    <property type="match status" value="1"/>
</dbReference>
<dbReference type="SUPFAM" id="SSF56801">
    <property type="entry name" value="Acetyl-CoA synthetase-like"/>
    <property type="match status" value="1"/>
</dbReference>
<feature type="domain" description="Carrier" evidence="3">
    <location>
        <begin position="485"/>
        <end position="562"/>
    </location>
</feature>
<dbReference type="InterPro" id="IPR000873">
    <property type="entry name" value="AMP-dep_synth/lig_dom"/>
</dbReference>
<name>A0A7J5AMH8_9FLAO</name>
<dbReference type="OrthoDB" id="9765680at2"/>
<organism evidence="4 5">
    <name type="scientific">Tenacibaculum aiptasiae</name>
    <dbReference type="NCBI Taxonomy" id="426481"/>
    <lineage>
        <taxon>Bacteria</taxon>
        <taxon>Pseudomonadati</taxon>
        <taxon>Bacteroidota</taxon>
        <taxon>Flavobacteriia</taxon>
        <taxon>Flavobacteriales</taxon>
        <taxon>Flavobacteriaceae</taxon>
        <taxon>Tenacibaculum</taxon>
    </lineage>
</organism>
<dbReference type="NCBIfam" id="TIGR01733">
    <property type="entry name" value="AA-adenyl-dom"/>
    <property type="match status" value="1"/>
</dbReference>
<dbReference type="EMBL" id="WAAU01000012">
    <property type="protein sequence ID" value="KAB1158713.1"/>
    <property type="molecule type" value="Genomic_DNA"/>
</dbReference>
<dbReference type="Pfam" id="PF00975">
    <property type="entry name" value="Thioesterase"/>
    <property type="match status" value="1"/>
</dbReference>
<sequence length="861" mass="97493">RVLSNPALPALVYGDIELSYGDLDSESDLWAHHLLSYGLEPGSIVGLHMTRSIDMILGILSIMKAGCAYLPINTSQPQSRTKYMLEDCGVNVILSNISSKLESSLNYTIIDTRLIDKMSIDNQGLPCVESLDLAYVIYTSGSTGQPKGVLIKHESLSNLIQYQQALFDIKEDERIVQFSPYYFDASVEQIWLSLSSGATLVILEEEFLLRETSFTSFLRKNKITHFHSTPSFLEEVKFENLSSLRRVVAGGEVCKPSLVKKIASQYPFYNEYGPTETTVTATVYQVNNTSDLAKERIPIGFPIGNTQAYILSNTLELLPQGVIGELYLGGKGLAVGYLNRQDLTDKSFIENPFGEGKIYKTGDQARWLSDGTIEFFGRNDDQVKLRGYRIELGEIEFHLESIDSINRAIVILSGMGETKKLVAYLSGREKVDEAKVKMSLSTKIPDYMIPVVFVWMDSFPTNTNGKIDRKSLPLPDITEIEGYVPPVSVEERELVSIWSEVLGISEEKMSITSNFFKLGGNSLLAIKLKNLIKQSFEIEFPLSKIFLSPKIISIAEKLKQEGNKKQESDIIIPINNIHENDKLFMIHDGSGEIDGYLELSRRIKGYSCYGVKFRLLDDISETPEVTSIAQEFIKEIKKIQKAGPYHLIGWSLGGEIATEITIQLEKEGEKVENLIIIDSFLKFDKPIGVPVINVASELNLLESKFKYTIKNAKNIYSLNKLWLEFSNSEIFKQESVEWLRNSTPIEIREMIPEFLQMNKEELFEAINKVRLLFNASDKYFINHSIEAKTLFIWPNESIDISNEDKLRSNFINFELKQVLGNHFSVMKSKNVVSLSEVINHQLNQNLKIDFDSNKKIFHETN</sequence>
<dbReference type="FunFam" id="3.40.50.980:FF:000001">
    <property type="entry name" value="Non-ribosomal peptide synthetase"/>
    <property type="match status" value="1"/>
</dbReference>
<dbReference type="GO" id="GO:0043041">
    <property type="term" value="P:amino acid activation for nonribosomal peptide biosynthetic process"/>
    <property type="evidence" value="ECO:0007669"/>
    <property type="project" value="TreeGrafter"/>
</dbReference>
<dbReference type="SUPFAM" id="SSF47336">
    <property type="entry name" value="ACP-like"/>
    <property type="match status" value="1"/>
</dbReference>
<keyword evidence="5" id="KW-1185">Reference proteome</keyword>
<evidence type="ECO:0000256" key="1">
    <source>
        <dbReference type="ARBA" id="ARBA00022450"/>
    </source>
</evidence>
<dbReference type="GO" id="GO:0031177">
    <property type="term" value="F:phosphopantetheine binding"/>
    <property type="evidence" value="ECO:0007669"/>
    <property type="project" value="InterPro"/>
</dbReference>
<dbReference type="GO" id="GO:0044550">
    <property type="term" value="P:secondary metabolite biosynthetic process"/>
    <property type="evidence" value="ECO:0007669"/>
    <property type="project" value="TreeGrafter"/>
</dbReference>
<gene>
    <name evidence="4" type="ORF">F7018_08840</name>
</gene>